<keyword evidence="8 9" id="KW-0472">Membrane</keyword>
<keyword evidence="6 9" id="KW-0812">Transmembrane</keyword>
<dbReference type="InterPro" id="IPR004485">
    <property type="entry name" value="Cobalamin_biosynth_CobD/CbiB"/>
</dbReference>
<proteinExistence type="inferred from homology"/>
<dbReference type="EMBL" id="JABAFG010000016">
    <property type="protein sequence ID" value="NME28923.1"/>
    <property type="molecule type" value="Genomic_DNA"/>
</dbReference>
<dbReference type="NCBIfam" id="TIGR00380">
    <property type="entry name" value="cobal_cbiB"/>
    <property type="match status" value="1"/>
</dbReference>
<feature type="transmembrane region" description="Helical" evidence="9">
    <location>
        <begin position="51"/>
        <end position="70"/>
    </location>
</feature>
<keyword evidence="7 9" id="KW-1133">Transmembrane helix</keyword>
<dbReference type="GO" id="GO:0005886">
    <property type="term" value="C:plasma membrane"/>
    <property type="evidence" value="ECO:0007669"/>
    <property type="project" value="UniProtKB-SubCell"/>
</dbReference>
<dbReference type="GO" id="GO:0009236">
    <property type="term" value="P:cobalamin biosynthetic process"/>
    <property type="evidence" value="ECO:0007669"/>
    <property type="project" value="UniProtKB-UniRule"/>
</dbReference>
<comment type="similarity">
    <text evidence="3 9">Belongs to the CobD/CbiB family.</text>
</comment>
<evidence type="ECO:0000313" key="10">
    <source>
        <dbReference type="EMBL" id="NME28923.1"/>
    </source>
</evidence>
<dbReference type="GO" id="GO:0048472">
    <property type="term" value="F:threonine-phosphate decarboxylase activity"/>
    <property type="evidence" value="ECO:0007669"/>
    <property type="project" value="InterPro"/>
</dbReference>
<comment type="function">
    <text evidence="9">Converts cobyric acid to cobinamide by the addition of aminopropanol on the F carboxylic group.</text>
</comment>
<evidence type="ECO:0000256" key="7">
    <source>
        <dbReference type="ARBA" id="ARBA00022989"/>
    </source>
</evidence>
<evidence type="ECO:0000256" key="6">
    <source>
        <dbReference type="ARBA" id="ARBA00022692"/>
    </source>
</evidence>
<feature type="transmembrane region" description="Helical" evidence="9">
    <location>
        <begin position="295"/>
        <end position="314"/>
    </location>
</feature>
<comment type="pathway">
    <text evidence="2 9">Cofactor biosynthesis; adenosylcobalamin biosynthesis.</text>
</comment>
<dbReference type="AlphaFoldDB" id="A0A848C307"/>
<evidence type="ECO:0000256" key="8">
    <source>
        <dbReference type="ARBA" id="ARBA00023136"/>
    </source>
</evidence>
<evidence type="ECO:0000256" key="4">
    <source>
        <dbReference type="ARBA" id="ARBA00022475"/>
    </source>
</evidence>
<feature type="transmembrane region" description="Helical" evidence="9">
    <location>
        <begin position="207"/>
        <end position="227"/>
    </location>
</feature>
<evidence type="ECO:0000256" key="1">
    <source>
        <dbReference type="ARBA" id="ARBA00004651"/>
    </source>
</evidence>
<evidence type="ECO:0000256" key="9">
    <source>
        <dbReference type="HAMAP-Rule" id="MF_00024"/>
    </source>
</evidence>
<organism evidence="10 11">
    <name type="scientific">Megasphaera hexanoica</name>
    <dbReference type="NCBI Taxonomy" id="1675036"/>
    <lineage>
        <taxon>Bacteria</taxon>
        <taxon>Bacillati</taxon>
        <taxon>Bacillota</taxon>
        <taxon>Negativicutes</taxon>
        <taxon>Veillonellales</taxon>
        <taxon>Veillonellaceae</taxon>
        <taxon>Megasphaera</taxon>
    </lineage>
</organism>
<evidence type="ECO:0000256" key="3">
    <source>
        <dbReference type="ARBA" id="ARBA00006263"/>
    </source>
</evidence>
<dbReference type="PANTHER" id="PTHR34308">
    <property type="entry name" value="COBALAMIN BIOSYNTHESIS PROTEIN CBIB"/>
    <property type="match status" value="1"/>
</dbReference>
<reference evidence="10 11" key="1">
    <citation type="submission" date="2020-04" db="EMBL/GenBank/DDBJ databases">
        <authorList>
            <person name="Hitch T.C.A."/>
            <person name="Wylensek D."/>
            <person name="Clavel T."/>
        </authorList>
    </citation>
    <scope>NUCLEOTIDE SEQUENCE [LARGE SCALE GENOMIC DNA]</scope>
    <source>
        <strain evidence="10 11">Oil-RF-744-FAT-WT-6-1</strain>
    </source>
</reference>
<dbReference type="UniPathway" id="UPA00148"/>
<dbReference type="PANTHER" id="PTHR34308:SF1">
    <property type="entry name" value="COBALAMIN BIOSYNTHESIS PROTEIN CBIB"/>
    <property type="match status" value="1"/>
</dbReference>
<evidence type="ECO:0000313" key="11">
    <source>
        <dbReference type="Proteomes" id="UP000591071"/>
    </source>
</evidence>
<name>A0A848C307_9FIRM</name>
<dbReference type="GO" id="GO:0015420">
    <property type="term" value="F:ABC-type vitamin B12 transporter activity"/>
    <property type="evidence" value="ECO:0007669"/>
    <property type="project" value="UniProtKB-UniRule"/>
</dbReference>
<evidence type="ECO:0000256" key="2">
    <source>
        <dbReference type="ARBA" id="ARBA00004953"/>
    </source>
</evidence>
<dbReference type="Proteomes" id="UP000591071">
    <property type="component" value="Unassembled WGS sequence"/>
</dbReference>
<accession>A0A848C307</accession>
<protein>
    <recommendedName>
        <fullName evidence="9">Cobalamin biosynthesis protein CobD</fullName>
    </recommendedName>
</protein>
<dbReference type="HAMAP" id="MF_00024">
    <property type="entry name" value="CobD_CbiB"/>
    <property type="match status" value="1"/>
</dbReference>
<comment type="caution">
    <text evidence="9">Lacks conserved residue(s) required for the propagation of feature annotation.</text>
</comment>
<gene>
    <name evidence="9 10" type="primary">cobD</name>
    <name evidence="10" type="ORF">HF872_09870</name>
</gene>
<dbReference type="Pfam" id="PF03186">
    <property type="entry name" value="CobD_Cbib"/>
    <property type="match status" value="1"/>
</dbReference>
<evidence type="ECO:0000256" key="5">
    <source>
        <dbReference type="ARBA" id="ARBA00022573"/>
    </source>
</evidence>
<feature type="transmembrane region" description="Helical" evidence="9">
    <location>
        <begin position="159"/>
        <end position="176"/>
    </location>
</feature>
<keyword evidence="4 9" id="KW-1003">Cell membrane</keyword>
<comment type="subcellular location">
    <subcellularLocation>
        <location evidence="1 9">Cell membrane</location>
        <topology evidence="1 9">Multi-pass membrane protein</topology>
    </subcellularLocation>
</comment>
<keyword evidence="5 9" id="KW-0169">Cobalamin biosynthesis</keyword>
<sequence>MITCLAAFIIDTLIGDPRTRLHPVALIGKLIGWLDHLFYSRQARPLMQMTAGMVVVLLVLLVVFNVLYILYWGLDILGNVYVTTGVEALLLSFTICPRSLASAAGEIYTFLAHHHLGAAREKVGWIVGRDTDQLDEGEIVRATVETVAENTTDGIISPLFFYALGGLPLALLYRTVNTMDSMLGYKNEKYLYFGRVAARLDDVCNFIPARITGLLFVMAAFLLRLDYRNAWRMMRRDAAKHPSPNGGYAEASVAGALDIRLGGYNSYFGKMTFRAYMGDARQPLKARHIRGAVQLMYTVTVMGAALAILCWAGRGLW</sequence>
<comment type="caution">
    <text evidence="10">The sequence shown here is derived from an EMBL/GenBank/DDBJ whole genome shotgun (WGS) entry which is preliminary data.</text>
</comment>